<evidence type="ECO:0000256" key="1">
    <source>
        <dbReference type="ARBA" id="ARBA00022670"/>
    </source>
</evidence>
<evidence type="ECO:0000256" key="3">
    <source>
        <dbReference type="ARBA" id="ARBA00022807"/>
    </source>
</evidence>
<protein>
    <recommendedName>
        <fullName evidence="4">Aminopeptidase</fullName>
    </recommendedName>
</protein>
<dbReference type="Gene3D" id="3.90.70.10">
    <property type="entry name" value="Cysteine proteinases"/>
    <property type="match status" value="1"/>
</dbReference>
<dbReference type="PANTHER" id="PTHR10363">
    <property type="entry name" value="BLEOMYCIN HYDROLASE"/>
    <property type="match status" value="1"/>
</dbReference>
<dbReference type="Pfam" id="PF03051">
    <property type="entry name" value="Peptidase_C1_2"/>
    <property type="match status" value="1"/>
</dbReference>
<dbReference type="GO" id="GO:0043418">
    <property type="term" value="P:homocysteine catabolic process"/>
    <property type="evidence" value="ECO:0007669"/>
    <property type="project" value="TreeGrafter"/>
</dbReference>
<comment type="similarity">
    <text evidence="4">Belongs to the peptidase C1 family.</text>
</comment>
<comment type="caution">
    <text evidence="6">The sequence shown here is derived from an EMBL/GenBank/DDBJ whole genome shotgun (WGS) entry which is preliminary data.</text>
</comment>
<dbReference type="CDD" id="cd00585">
    <property type="entry name" value="Peptidase_C1B"/>
    <property type="match status" value="1"/>
</dbReference>
<dbReference type="AlphaFoldDB" id="A0A6N6NNU3"/>
<dbReference type="EMBL" id="WAJR01000010">
    <property type="protein sequence ID" value="KAB1640656.1"/>
    <property type="molecule type" value="Genomic_DNA"/>
</dbReference>
<proteinExistence type="inferred from homology"/>
<keyword evidence="4" id="KW-0031">Aminopeptidase</keyword>
<evidence type="ECO:0000313" key="7">
    <source>
        <dbReference type="Proteomes" id="UP000468668"/>
    </source>
</evidence>
<dbReference type="GeneID" id="98657894"/>
<evidence type="ECO:0000256" key="4">
    <source>
        <dbReference type="PIRNR" id="PIRNR005700"/>
    </source>
</evidence>
<dbReference type="GO" id="GO:0006508">
    <property type="term" value="P:proteolysis"/>
    <property type="evidence" value="ECO:0007669"/>
    <property type="project" value="UniProtKB-KW"/>
</dbReference>
<dbReference type="InterPro" id="IPR000169">
    <property type="entry name" value="Pept_cys_AS"/>
</dbReference>
<sequence length="454" mass="50719">MNQTEGPIAYTAIPDKVTRNAHAAFASDPAARIAKNAVSASPIRKVARVPEALSLDASTFDVQLSQGDITNQKRSGRCWMFASLNTMRFRIMKKLNLKTFELSQAYPLFWDKYERANWFFQNIIATANEPVTSRDVSFLLLDPLCDGGQWDMFRSIVKKYGVVPKDAMPETHCSSNTGDMDAFLTRFLRAGAKALRDMIAGGADKETLAAKQAELLEQFYRMLAICLGEPPKSFEARIRDKDDKLVVSGTFSPKQFFDEYVGMNLDDYISVINAPTEDKPYYRSYSVRFLGNVAEDGGVHYVNLPVESLKRAAIAQLKDGLPVWFGCDVDQNYLQDDGMMGITTMDADGLFGVPVMAGLDKAARLDYGESLMTHAMVFQGVNLDGEGKPTLWRVENSWGKDHGHDGYDLMTDDWFSEYVYQVVIDRKYLTEDELAAYDSASTPLAPWDPMGALA</sequence>
<dbReference type="GO" id="GO:0005737">
    <property type="term" value="C:cytoplasm"/>
    <property type="evidence" value="ECO:0007669"/>
    <property type="project" value="TreeGrafter"/>
</dbReference>
<dbReference type="PROSITE" id="PS00139">
    <property type="entry name" value="THIOL_PROTEASE_CYS"/>
    <property type="match status" value="1"/>
</dbReference>
<organism evidence="6 7">
    <name type="scientific">Ellagibacter isourolithinifaciens</name>
    <dbReference type="NCBI Taxonomy" id="2137581"/>
    <lineage>
        <taxon>Bacteria</taxon>
        <taxon>Bacillati</taxon>
        <taxon>Actinomycetota</taxon>
        <taxon>Coriobacteriia</taxon>
        <taxon>Eggerthellales</taxon>
        <taxon>Eggerthellaceae</taxon>
        <taxon>Ellagibacter</taxon>
    </lineage>
</organism>
<dbReference type="SUPFAM" id="SSF54001">
    <property type="entry name" value="Cysteine proteinases"/>
    <property type="match status" value="1"/>
</dbReference>
<dbReference type="OrthoDB" id="1111399at2"/>
<feature type="active site" evidence="5">
    <location>
        <position position="78"/>
    </location>
</feature>
<keyword evidence="1 4" id="KW-0645">Protease</keyword>
<name>A0A6N6NNU3_9ACTN</name>
<accession>A0A6N6NNU3</accession>
<feature type="active site" evidence="5">
    <location>
        <position position="396"/>
    </location>
</feature>
<evidence type="ECO:0000256" key="2">
    <source>
        <dbReference type="ARBA" id="ARBA00022801"/>
    </source>
</evidence>
<dbReference type="GO" id="GO:0009636">
    <property type="term" value="P:response to toxic substance"/>
    <property type="evidence" value="ECO:0007669"/>
    <property type="project" value="TreeGrafter"/>
</dbReference>
<dbReference type="PIRSF" id="PIRSF005700">
    <property type="entry name" value="PepC"/>
    <property type="match status" value="1"/>
</dbReference>
<dbReference type="Proteomes" id="UP000468668">
    <property type="component" value="Unassembled WGS sequence"/>
</dbReference>
<keyword evidence="3 4" id="KW-0788">Thiol protease</keyword>
<dbReference type="PANTHER" id="PTHR10363:SF2">
    <property type="entry name" value="BLEOMYCIN HYDROLASE"/>
    <property type="match status" value="1"/>
</dbReference>
<gene>
    <name evidence="6" type="ORF">F8C90_05675</name>
</gene>
<reference evidence="6 7" key="1">
    <citation type="submission" date="2019-09" db="EMBL/GenBank/DDBJ databases">
        <title>Whole genome shotgun sequencing (WGS) of Ellagibacter isourolithinifaciens DSM 104140(T) and Adlercreutzia muris DSM 29508(T).</title>
        <authorList>
            <person name="Stoll D.A."/>
            <person name="Danylec N."/>
            <person name="Huch M."/>
        </authorList>
    </citation>
    <scope>NUCLEOTIDE SEQUENCE [LARGE SCALE GENOMIC DNA]</scope>
    <source>
        <strain evidence="6 7">DSM 104140</strain>
    </source>
</reference>
<keyword evidence="7" id="KW-1185">Reference proteome</keyword>
<keyword evidence="2 4" id="KW-0378">Hydrolase</keyword>
<dbReference type="InterPro" id="IPR004134">
    <property type="entry name" value="Peptidase_C1B"/>
</dbReference>
<evidence type="ECO:0000313" key="6">
    <source>
        <dbReference type="EMBL" id="KAB1640656.1"/>
    </source>
</evidence>
<feature type="active site" evidence="5">
    <location>
        <position position="374"/>
    </location>
</feature>
<dbReference type="GO" id="GO:0070005">
    <property type="term" value="F:cysteine-type aminopeptidase activity"/>
    <property type="evidence" value="ECO:0007669"/>
    <property type="project" value="InterPro"/>
</dbReference>
<evidence type="ECO:0000256" key="5">
    <source>
        <dbReference type="PIRSR" id="PIRSR005700-1"/>
    </source>
</evidence>
<dbReference type="RefSeq" id="WP_158049491.1">
    <property type="nucleotide sequence ID" value="NZ_WAJR01000010.1"/>
</dbReference>
<dbReference type="InterPro" id="IPR038765">
    <property type="entry name" value="Papain-like_cys_pep_sf"/>
</dbReference>